<accession>A0AAU9RZI7</accession>
<evidence type="ECO:0000313" key="2">
    <source>
        <dbReference type="EMBL" id="CAH2052326.1"/>
    </source>
</evidence>
<dbReference type="EMBL" id="OU466859">
    <property type="protein sequence ID" value="CAH2052326.1"/>
    <property type="molecule type" value="Genomic_DNA"/>
</dbReference>
<organism evidence="2 3">
    <name type="scientific">Thlaspi arvense</name>
    <name type="common">Field penny-cress</name>
    <dbReference type="NCBI Taxonomy" id="13288"/>
    <lineage>
        <taxon>Eukaryota</taxon>
        <taxon>Viridiplantae</taxon>
        <taxon>Streptophyta</taxon>
        <taxon>Embryophyta</taxon>
        <taxon>Tracheophyta</taxon>
        <taxon>Spermatophyta</taxon>
        <taxon>Magnoliopsida</taxon>
        <taxon>eudicotyledons</taxon>
        <taxon>Gunneridae</taxon>
        <taxon>Pentapetalae</taxon>
        <taxon>rosids</taxon>
        <taxon>malvids</taxon>
        <taxon>Brassicales</taxon>
        <taxon>Brassicaceae</taxon>
        <taxon>Thlaspideae</taxon>
        <taxon>Thlaspi</taxon>
    </lineage>
</organism>
<evidence type="ECO:0000313" key="3">
    <source>
        <dbReference type="Proteomes" id="UP000836841"/>
    </source>
</evidence>
<keyword evidence="3" id="KW-1185">Reference proteome</keyword>
<feature type="region of interest" description="Disordered" evidence="1">
    <location>
        <begin position="1"/>
        <end position="70"/>
    </location>
</feature>
<name>A0AAU9RZI7_THLAR</name>
<gene>
    <name evidence="2" type="ORF">TAV2_LOCUS9518</name>
</gene>
<feature type="compositionally biased region" description="Basic and acidic residues" evidence="1">
    <location>
        <begin position="1"/>
        <end position="30"/>
    </location>
</feature>
<dbReference type="AlphaFoldDB" id="A0AAU9RZI7"/>
<evidence type="ECO:0000256" key="1">
    <source>
        <dbReference type="SAM" id="MobiDB-lite"/>
    </source>
</evidence>
<sequence length="70" mass="7930">MANDRHTRPNPRDIRDPLLRPHVPQEREGRTIILENPKSNTITAPEPNDRHRPVTNPGPSVRVKLAKAGK</sequence>
<dbReference type="Proteomes" id="UP000836841">
    <property type="component" value="Chromosome 3"/>
</dbReference>
<protein>
    <submittedName>
        <fullName evidence="2">Uncharacterized protein</fullName>
    </submittedName>
</protein>
<reference evidence="2 3" key="1">
    <citation type="submission" date="2022-03" db="EMBL/GenBank/DDBJ databases">
        <authorList>
            <person name="Nunn A."/>
            <person name="Chopra R."/>
            <person name="Nunn A."/>
            <person name="Contreras Garrido A."/>
        </authorList>
    </citation>
    <scope>NUCLEOTIDE SEQUENCE [LARGE SCALE GENOMIC DNA]</scope>
</reference>
<proteinExistence type="predicted"/>